<gene>
    <name evidence="1" type="ORF">BJ983_000295</name>
</gene>
<evidence type="ECO:0000313" key="2">
    <source>
        <dbReference type="Proteomes" id="UP000535890"/>
    </source>
</evidence>
<proteinExistence type="predicted"/>
<sequence length="67" mass="7644">MRRTDDESLRALGRLSVEALLPKGGHQLVEQIAAAHNGPHWRLLGNTVLILFPPFWEYMVKMTCRTT</sequence>
<organism evidence="1 2">
    <name type="scientific">Actinomycetospora corticicola</name>
    <dbReference type="NCBI Taxonomy" id="663602"/>
    <lineage>
        <taxon>Bacteria</taxon>
        <taxon>Bacillati</taxon>
        <taxon>Actinomycetota</taxon>
        <taxon>Actinomycetes</taxon>
        <taxon>Pseudonocardiales</taxon>
        <taxon>Pseudonocardiaceae</taxon>
        <taxon>Actinomycetospora</taxon>
    </lineage>
</organism>
<dbReference type="EMBL" id="JACCBN010000001">
    <property type="protein sequence ID" value="NYD34193.1"/>
    <property type="molecule type" value="Genomic_DNA"/>
</dbReference>
<name>A0A7Y9J3M3_9PSEU</name>
<dbReference type="RefSeq" id="WP_179792167.1">
    <property type="nucleotide sequence ID" value="NZ_BAABHP010000012.1"/>
</dbReference>
<accession>A0A7Y9J3M3</accession>
<comment type="caution">
    <text evidence="1">The sequence shown here is derived from an EMBL/GenBank/DDBJ whole genome shotgun (WGS) entry which is preliminary data.</text>
</comment>
<protein>
    <submittedName>
        <fullName evidence="1">Uncharacterized protein</fullName>
    </submittedName>
</protein>
<evidence type="ECO:0000313" key="1">
    <source>
        <dbReference type="EMBL" id="NYD34193.1"/>
    </source>
</evidence>
<dbReference type="AlphaFoldDB" id="A0A7Y9J3M3"/>
<reference evidence="1 2" key="1">
    <citation type="submission" date="2020-07" db="EMBL/GenBank/DDBJ databases">
        <title>Sequencing the genomes of 1000 actinobacteria strains.</title>
        <authorList>
            <person name="Klenk H.-P."/>
        </authorList>
    </citation>
    <scope>NUCLEOTIDE SEQUENCE [LARGE SCALE GENOMIC DNA]</scope>
    <source>
        <strain evidence="1 2">DSM 45772</strain>
    </source>
</reference>
<dbReference type="Proteomes" id="UP000535890">
    <property type="component" value="Unassembled WGS sequence"/>
</dbReference>
<keyword evidence="2" id="KW-1185">Reference proteome</keyword>